<dbReference type="InterPro" id="IPR049049">
    <property type="entry name" value="Beta-AFase-like_GH127_C"/>
</dbReference>
<keyword evidence="6" id="KW-1185">Reference proteome</keyword>
<dbReference type="GO" id="GO:0016787">
    <property type="term" value="F:hydrolase activity"/>
    <property type="evidence" value="ECO:0007669"/>
    <property type="project" value="UniProtKB-KW"/>
</dbReference>
<evidence type="ECO:0000313" key="6">
    <source>
        <dbReference type="Proteomes" id="UP000326344"/>
    </source>
</evidence>
<keyword evidence="5" id="KW-0378">Hydrolase</keyword>
<evidence type="ECO:0000259" key="3">
    <source>
        <dbReference type="Pfam" id="PF20736"/>
    </source>
</evidence>
<dbReference type="AlphaFoldDB" id="A0A5N1JL22"/>
<dbReference type="Pfam" id="PF20736">
    <property type="entry name" value="Glyco_hydro127M"/>
    <property type="match status" value="1"/>
</dbReference>
<dbReference type="InterPro" id="IPR008928">
    <property type="entry name" value="6-hairpin_glycosidase_sf"/>
</dbReference>
<protein>
    <submittedName>
        <fullName evidence="5">Glycoside hydrolase family 127 protein</fullName>
    </submittedName>
</protein>
<dbReference type="InterPro" id="IPR049174">
    <property type="entry name" value="Beta-AFase-like"/>
</dbReference>
<feature type="domain" description="Non-reducing end beta-L-arabinofuranosidase-like GH127 catalytic" evidence="2">
    <location>
        <begin position="31"/>
        <end position="432"/>
    </location>
</feature>
<feature type="signal peptide" evidence="1">
    <location>
        <begin position="1"/>
        <end position="19"/>
    </location>
</feature>
<dbReference type="Proteomes" id="UP000326344">
    <property type="component" value="Unassembled WGS sequence"/>
</dbReference>
<dbReference type="PANTHER" id="PTHR43465">
    <property type="entry name" value="DUF1680 DOMAIN PROTEIN (AFU_ORTHOLOGUE AFUA_1G08910)"/>
    <property type="match status" value="1"/>
</dbReference>
<accession>A0A5N1JL22</accession>
<evidence type="ECO:0000259" key="2">
    <source>
        <dbReference type="Pfam" id="PF07944"/>
    </source>
</evidence>
<proteinExistence type="predicted"/>
<dbReference type="PANTHER" id="PTHR43465:SF2">
    <property type="entry name" value="DUF1680 DOMAIN PROTEIN (AFU_ORTHOLOGUE AFUA_1G08910)"/>
    <property type="match status" value="1"/>
</dbReference>
<feature type="domain" description="Non-reducing end beta-L-arabinofuranosidase-like GH127 C-terminal" evidence="4">
    <location>
        <begin position="556"/>
        <end position="646"/>
    </location>
</feature>
<dbReference type="GO" id="GO:0005975">
    <property type="term" value="P:carbohydrate metabolic process"/>
    <property type="evidence" value="ECO:0007669"/>
    <property type="project" value="InterPro"/>
</dbReference>
<evidence type="ECO:0000259" key="4">
    <source>
        <dbReference type="Pfam" id="PF20737"/>
    </source>
</evidence>
<dbReference type="RefSeq" id="WP_150875252.1">
    <property type="nucleotide sequence ID" value="NZ_VTWS01000001.1"/>
</dbReference>
<keyword evidence="1" id="KW-0732">Signal</keyword>
<reference evidence="5 6" key="1">
    <citation type="submission" date="2019-09" db="EMBL/GenBank/DDBJ databases">
        <title>Genome Sequence of Larkinella sp MA1.</title>
        <authorList>
            <person name="Srinivasan S."/>
        </authorList>
    </citation>
    <scope>NUCLEOTIDE SEQUENCE [LARGE SCALE GENOMIC DNA]</scope>
    <source>
        <strain evidence="5 6">MA1</strain>
    </source>
</reference>
<dbReference type="EMBL" id="VTWS01000001">
    <property type="protein sequence ID" value="KAA9357175.1"/>
    <property type="molecule type" value="Genomic_DNA"/>
</dbReference>
<feature type="chain" id="PRO_5025050366" evidence="1">
    <location>
        <begin position="20"/>
        <end position="651"/>
    </location>
</feature>
<sequence length="651" mass="72640">MNYSFWFLSFFLATQVVFAQEYPITAVPLSKVKIQPGFWYNRLEAARNVTIPHAFHKIEETGKLDNFAVAGGLKKGTFNGIRFDESDVYKVVEGAAYTLQNKYDPKLDRYLDSLITLFAAAQEPDGYIYTIRTIFKDSTGLKDWIAGPSRYAFENGSHELYNVGHLYEAAIAHFQATGKRTLLDVAIKNANHLVKTIGPKPGQMIVVPGHEETEIALVKLYRLTGEKSYLDLARFFVDMRGRGDKRSLYQDAHNLGPTYFQDLKPVVQQTEAAGHAVRAQYLYAAMTDLAAIQHDQPILDAVMKIWEDATTRKQYITGGVGARENGEAFDEPYVLPNDAAYAETCAATANLLWNHRLFLLTGESKYMDVFERVLYNGFLGGVSIEGNSFFYVNPMSSNGKKDFSNGEPARRSPWFGINCCPSNVARFLPSLPGYIYALRNNELFINLFADSQTEVTMNETPVTIRQQSNYPWDGAIKMTVSPKKAVAFPLLIRVPGWATNQPMPGDLYRYVTQNAPSIKLTINGKVTPVTVEKGYLKLYRTWKTGDVLTLTLDMPVREVVANEKVKATKGKMAIERGPIVYCAEGVDNNGQALGITTSSNQSFTPEFRKELLGGVTVLKSAGAKPVTLIPYYAWNNRGATEMAVWFGSIGK</sequence>
<gene>
    <name evidence="5" type="ORF">F0P93_05415</name>
</gene>
<dbReference type="InterPro" id="IPR049046">
    <property type="entry name" value="Beta-AFase-like_GH127_middle"/>
</dbReference>
<organism evidence="5 6">
    <name type="scientific">Larkinella humicola</name>
    <dbReference type="NCBI Taxonomy" id="2607654"/>
    <lineage>
        <taxon>Bacteria</taxon>
        <taxon>Pseudomonadati</taxon>
        <taxon>Bacteroidota</taxon>
        <taxon>Cytophagia</taxon>
        <taxon>Cytophagales</taxon>
        <taxon>Spirosomataceae</taxon>
        <taxon>Larkinella</taxon>
    </lineage>
</organism>
<feature type="domain" description="Non-reducing end beta-L-arabinofuranosidase-like GH127 middle" evidence="3">
    <location>
        <begin position="443"/>
        <end position="554"/>
    </location>
</feature>
<comment type="caution">
    <text evidence="5">The sequence shown here is derived from an EMBL/GenBank/DDBJ whole genome shotgun (WGS) entry which is preliminary data.</text>
</comment>
<dbReference type="SUPFAM" id="SSF48208">
    <property type="entry name" value="Six-hairpin glycosidases"/>
    <property type="match status" value="1"/>
</dbReference>
<evidence type="ECO:0000256" key="1">
    <source>
        <dbReference type="SAM" id="SignalP"/>
    </source>
</evidence>
<name>A0A5N1JL22_9BACT</name>
<dbReference type="InterPro" id="IPR012878">
    <property type="entry name" value="Beta-AFase-like_GH127_cat"/>
</dbReference>
<evidence type="ECO:0000313" key="5">
    <source>
        <dbReference type="EMBL" id="KAA9357175.1"/>
    </source>
</evidence>
<dbReference type="Pfam" id="PF07944">
    <property type="entry name" value="Beta-AFase-like_GH127_cat"/>
    <property type="match status" value="1"/>
</dbReference>
<dbReference type="Pfam" id="PF20737">
    <property type="entry name" value="Glyco_hydro127C"/>
    <property type="match status" value="1"/>
</dbReference>